<proteinExistence type="inferred from homology"/>
<comment type="cofactor">
    <cofactor evidence="1">
        <name>pyridoxal 5'-phosphate</name>
        <dbReference type="ChEBI" id="CHEBI:597326"/>
    </cofactor>
</comment>
<evidence type="ECO:0000313" key="9">
    <source>
        <dbReference type="Proteomes" id="UP001295463"/>
    </source>
</evidence>
<keyword evidence="5" id="KW-0663">Pyridoxal phosphate</keyword>
<dbReference type="InterPro" id="IPR015421">
    <property type="entry name" value="PyrdxlP-dep_Trfase_major"/>
</dbReference>
<comment type="similarity">
    <text evidence="2">Belongs to the class-V pyridoxal-phosphate-dependent aminotransferase family. Csd subfamily.</text>
</comment>
<dbReference type="PANTHER" id="PTHR43586">
    <property type="entry name" value="CYSTEINE DESULFURASE"/>
    <property type="match status" value="1"/>
</dbReference>
<dbReference type="InterPro" id="IPR010970">
    <property type="entry name" value="Cys_dSase_SufS"/>
</dbReference>
<reference evidence="8 9" key="1">
    <citation type="submission" date="2022-03" db="EMBL/GenBank/DDBJ databases">
        <authorList>
            <person name="Koch H."/>
        </authorList>
    </citation>
    <scope>NUCLEOTIDE SEQUENCE [LARGE SCALE GENOMIC DNA]</scope>
    <source>
        <strain evidence="8 9">G1</strain>
    </source>
</reference>
<dbReference type="CDD" id="cd06453">
    <property type="entry name" value="SufS_like"/>
    <property type="match status" value="1"/>
</dbReference>
<dbReference type="PIRSF" id="PIRSF005572">
    <property type="entry name" value="NifS"/>
    <property type="match status" value="1"/>
</dbReference>
<dbReference type="EMBL" id="OW150024">
    <property type="protein sequence ID" value="CAH2031137.1"/>
    <property type="molecule type" value="Genomic_DNA"/>
</dbReference>
<sequence>MGIYLDNAATSFPKPEAVYEAVMETMREVGASPGRGGYGRSLEASRLLMTVREAVARLVNAADAERIIFTHNATAALNQAVMGALTPGDHVITSVMEHNSLLRPLRLLEQSGVLLSVVPADVQGLVDPAEVRRAVRPETRLIALSHVSNVTGGMQPLDALADIAREVGCLLLVDAAQSVGVLPLDMQAMGIDLLAAPGHKGLMGPQGTGFLALSPRVTLRPLLVGGTGVSSEQELQPVRYPEGFEAGTHNLPGIAGLGAAIGVLLQAGVATVGNHERSLAEAVRSRLEHLPGLQLYGPREPRRRTGLLSLTISGRDPAELAFFLDREYDIATRAGLHCAPHAHRAIGSYPAGTLRVSPGWFTTMQDMDIFCEALTAIVEKGHS</sequence>
<dbReference type="InterPro" id="IPR016454">
    <property type="entry name" value="Cysteine_dSase"/>
</dbReference>
<dbReference type="PANTHER" id="PTHR43586:SF4">
    <property type="entry name" value="ISOPENICILLIN N EPIMERASE"/>
    <property type="match status" value="1"/>
</dbReference>
<keyword evidence="4 8" id="KW-0808">Transferase</keyword>
<dbReference type="GO" id="GO:0031071">
    <property type="term" value="F:cysteine desulfurase activity"/>
    <property type="evidence" value="ECO:0007669"/>
    <property type="project" value="UniProtKB-EC"/>
</dbReference>
<protein>
    <recommendedName>
        <fullName evidence="3">cysteine desulfurase</fullName>
        <ecNumber evidence="3">2.8.1.7</ecNumber>
    </recommendedName>
</protein>
<evidence type="ECO:0000256" key="2">
    <source>
        <dbReference type="ARBA" id="ARBA00010447"/>
    </source>
</evidence>
<dbReference type="InterPro" id="IPR015424">
    <property type="entry name" value="PyrdxlP-dep_Trfase"/>
</dbReference>
<evidence type="ECO:0000259" key="7">
    <source>
        <dbReference type="Pfam" id="PF00266"/>
    </source>
</evidence>
<evidence type="ECO:0000313" key="8">
    <source>
        <dbReference type="EMBL" id="CAH2031137.1"/>
    </source>
</evidence>
<gene>
    <name evidence="8" type="ORF">GEAMG1_1307</name>
</gene>
<dbReference type="InterPro" id="IPR015422">
    <property type="entry name" value="PyrdxlP-dep_Trfase_small"/>
</dbReference>
<evidence type="ECO:0000256" key="6">
    <source>
        <dbReference type="ARBA" id="ARBA00050776"/>
    </source>
</evidence>
<organism evidence="8 9">
    <name type="scientific">Trichlorobacter ammonificans</name>
    <dbReference type="NCBI Taxonomy" id="2916410"/>
    <lineage>
        <taxon>Bacteria</taxon>
        <taxon>Pseudomonadati</taxon>
        <taxon>Thermodesulfobacteriota</taxon>
        <taxon>Desulfuromonadia</taxon>
        <taxon>Geobacterales</taxon>
        <taxon>Geobacteraceae</taxon>
        <taxon>Trichlorobacter</taxon>
    </lineage>
</organism>
<dbReference type="Pfam" id="PF00266">
    <property type="entry name" value="Aminotran_5"/>
    <property type="match status" value="1"/>
</dbReference>
<accession>A0ABM9D9R8</accession>
<dbReference type="InterPro" id="IPR010969">
    <property type="entry name" value="Cys_dSase-rel_unknwn_funct"/>
</dbReference>
<evidence type="ECO:0000256" key="4">
    <source>
        <dbReference type="ARBA" id="ARBA00022679"/>
    </source>
</evidence>
<dbReference type="InterPro" id="IPR000192">
    <property type="entry name" value="Aminotrans_V_dom"/>
</dbReference>
<dbReference type="NCBIfam" id="TIGR01977">
    <property type="entry name" value="am_tr_V_EF2568"/>
    <property type="match status" value="1"/>
</dbReference>
<dbReference type="Proteomes" id="UP001295463">
    <property type="component" value="Chromosome"/>
</dbReference>
<dbReference type="RefSeq" id="WP_305731976.1">
    <property type="nucleotide sequence ID" value="NZ_OW150024.1"/>
</dbReference>
<dbReference type="Gene3D" id="3.40.640.10">
    <property type="entry name" value="Type I PLP-dependent aspartate aminotransferase-like (Major domain)"/>
    <property type="match status" value="1"/>
</dbReference>
<evidence type="ECO:0000256" key="5">
    <source>
        <dbReference type="ARBA" id="ARBA00022898"/>
    </source>
</evidence>
<keyword evidence="9" id="KW-1185">Reference proteome</keyword>
<feature type="domain" description="Aminotransferase class V" evidence="7">
    <location>
        <begin position="3"/>
        <end position="370"/>
    </location>
</feature>
<dbReference type="SUPFAM" id="SSF53383">
    <property type="entry name" value="PLP-dependent transferases"/>
    <property type="match status" value="1"/>
</dbReference>
<dbReference type="EC" id="2.8.1.7" evidence="3"/>
<evidence type="ECO:0000256" key="1">
    <source>
        <dbReference type="ARBA" id="ARBA00001933"/>
    </source>
</evidence>
<evidence type="ECO:0000256" key="3">
    <source>
        <dbReference type="ARBA" id="ARBA00012239"/>
    </source>
</evidence>
<comment type="catalytic activity">
    <reaction evidence="6">
        <text>(sulfur carrier)-H + L-cysteine = (sulfur carrier)-SH + L-alanine</text>
        <dbReference type="Rhea" id="RHEA:43892"/>
        <dbReference type="Rhea" id="RHEA-COMP:14737"/>
        <dbReference type="Rhea" id="RHEA-COMP:14739"/>
        <dbReference type="ChEBI" id="CHEBI:29917"/>
        <dbReference type="ChEBI" id="CHEBI:35235"/>
        <dbReference type="ChEBI" id="CHEBI:57972"/>
        <dbReference type="ChEBI" id="CHEBI:64428"/>
        <dbReference type="EC" id="2.8.1.7"/>
    </reaction>
</comment>
<name>A0ABM9D9R8_9BACT</name>
<dbReference type="Gene3D" id="3.90.1150.10">
    <property type="entry name" value="Aspartate Aminotransferase, domain 1"/>
    <property type="match status" value="1"/>
</dbReference>